<proteinExistence type="predicted"/>
<keyword evidence="2" id="KW-1185">Reference proteome</keyword>
<accession>A0ABX8SKI2</accession>
<dbReference type="RefSeq" id="WP_219082291.1">
    <property type="nucleotide sequence ID" value="NZ_CP079216.1"/>
</dbReference>
<evidence type="ECO:0000313" key="1">
    <source>
        <dbReference type="EMBL" id="QXT62942.1"/>
    </source>
</evidence>
<name>A0ABX8SKI2_9ACTN</name>
<sequence>MRYSPDVPVSTRVHFTHAVLQFLADEAGVRLLHIKGPALDPALLQRSEVGTPLLRQSTDADILVDPRRASDFLARLTERRFRRVAGFATGSPFGHAATIWADDLGYADVHRFFPGVGIPADEAFEALWADRDTMMLAGRACPVPSLDAQRLIILLHAARGGGRGANDREIAWEGATAQERWRVRDLAGAFGAVVPLAAAIGELDRHAEAPEYDLWDHFANNPGHTRTEEWRARFRAARTVREKATVVWRSAMVNTDHLAMELGRPPSRREVAAAWFARIRRAIDERRGK</sequence>
<gene>
    <name evidence="1" type="ORF">KDB89_00150</name>
</gene>
<dbReference type="Proteomes" id="UP000824504">
    <property type="component" value="Chromosome"/>
</dbReference>
<dbReference type="EMBL" id="CP079216">
    <property type="protein sequence ID" value="QXT62942.1"/>
    <property type="molecule type" value="Genomic_DNA"/>
</dbReference>
<protein>
    <submittedName>
        <fullName evidence="1">Nucleotidyltransferase family protein</fullName>
    </submittedName>
</protein>
<evidence type="ECO:0000313" key="2">
    <source>
        <dbReference type="Proteomes" id="UP000824504"/>
    </source>
</evidence>
<reference evidence="1 2" key="1">
    <citation type="submission" date="2021-07" db="EMBL/GenBank/DDBJ databases">
        <title>complete genome sequencing of Tessaracoccus sp.J1M15.</title>
        <authorList>
            <person name="Bae J.-W."/>
            <person name="Kim D.-y."/>
        </authorList>
    </citation>
    <scope>NUCLEOTIDE SEQUENCE [LARGE SCALE GENOMIC DNA]</scope>
    <source>
        <strain evidence="1 2">J1M15</strain>
    </source>
</reference>
<organism evidence="1 2">
    <name type="scientific">Tessaracoccus palaemonis</name>
    <dbReference type="NCBI Taxonomy" id="2829499"/>
    <lineage>
        <taxon>Bacteria</taxon>
        <taxon>Bacillati</taxon>
        <taxon>Actinomycetota</taxon>
        <taxon>Actinomycetes</taxon>
        <taxon>Propionibacteriales</taxon>
        <taxon>Propionibacteriaceae</taxon>
        <taxon>Tessaracoccus</taxon>
    </lineage>
</organism>